<dbReference type="AlphaFoldDB" id="A0A4Z2GJW1"/>
<sequence>MNALQHHCLTAPYGRVPVALNVGRSELRAPTMLHAKFVQRAGVNVQPGASPTPRRPKTQRLLSEIVIHTF</sequence>
<dbReference type="Proteomes" id="UP000314294">
    <property type="component" value="Unassembled WGS sequence"/>
</dbReference>
<gene>
    <name evidence="1" type="ORF">EYF80_036013</name>
</gene>
<comment type="caution">
    <text evidence="1">The sequence shown here is derived from an EMBL/GenBank/DDBJ whole genome shotgun (WGS) entry which is preliminary data.</text>
</comment>
<name>A0A4Z2GJW1_9TELE</name>
<accession>A0A4Z2GJW1</accession>
<protein>
    <submittedName>
        <fullName evidence="1">Uncharacterized protein</fullName>
    </submittedName>
</protein>
<reference evidence="1 2" key="1">
    <citation type="submission" date="2019-03" db="EMBL/GenBank/DDBJ databases">
        <title>First draft genome of Liparis tanakae, snailfish: a comprehensive survey of snailfish specific genes.</title>
        <authorList>
            <person name="Kim W."/>
            <person name="Song I."/>
            <person name="Jeong J.-H."/>
            <person name="Kim D."/>
            <person name="Kim S."/>
            <person name="Ryu S."/>
            <person name="Song J.Y."/>
            <person name="Lee S.K."/>
        </authorList>
    </citation>
    <scope>NUCLEOTIDE SEQUENCE [LARGE SCALE GENOMIC DNA]</scope>
    <source>
        <tissue evidence="1">Muscle</tissue>
    </source>
</reference>
<organism evidence="1 2">
    <name type="scientific">Liparis tanakae</name>
    <name type="common">Tanaka's snailfish</name>
    <dbReference type="NCBI Taxonomy" id="230148"/>
    <lineage>
        <taxon>Eukaryota</taxon>
        <taxon>Metazoa</taxon>
        <taxon>Chordata</taxon>
        <taxon>Craniata</taxon>
        <taxon>Vertebrata</taxon>
        <taxon>Euteleostomi</taxon>
        <taxon>Actinopterygii</taxon>
        <taxon>Neopterygii</taxon>
        <taxon>Teleostei</taxon>
        <taxon>Neoteleostei</taxon>
        <taxon>Acanthomorphata</taxon>
        <taxon>Eupercaria</taxon>
        <taxon>Perciformes</taxon>
        <taxon>Cottioidei</taxon>
        <taxon>Cottales</taxon>
        <taxon>Liparidae</taxon>
        <taxon>Liparis</taxon>
    </lineage>
</organism>
<evidence type="ECO:0000313" key="2">
    <source>
        <dbReference type="Proteomes" id="UP000314294"/>
    </source>
</evidence>
<proteinExistence type="predicted"/>
<keyword evidence="2" id="KW-1185">Reference proteome</keyword>
<evidence type="ECO:0000313" key="1">
    <source>
        <dbReference type="EMBL" id="TNN53756.1"/>
    </source>
</evidence>
<dbReference type="EMBL" id="SRLO01000506">
    <property type="protein sequence ID" value="TNN53756.1"/>
    <property type="molecule type" value="Genomic_DNA"/>
</dbReference>